<keyword evidence="5" id="KW-0233">DNA recombination</keyword>
<dbReference type="GO" id="GO:0003677">
    <property type="term" value="F:DNA binding"/>
    <property type="evidence" value="ECO:0007669"/>
    <property type="project" value="UniProtKB-KW"/>
</dbReference>
<dbReference type="EMBL" id="FPBA01000011">
    <property type="protein sequence ID" value="SFT79068.1"/>
    <property type="molecule type" value="Genomic_DNA"/>
</dbReference>
<keyword evidence="4" id="KW-0238">DNA-binding</keyword>
<reference evidence="7" key="1">
    <citation type="submission" date="2016-10" db="EMBL/GenBank/DDBJ databases">
        <authorList>
            <person name="Varghese N."/>
            <person name="Submissions S."/>
        </authorList>
    </citation>
    <scope>NUCLEOTIDE SEQUENCE [LARGE SCALE GENOMIC DNA]</scope>
    <source>
        <strain evidence="7">DSM 46136</strain>
    </source>
</reference>
<dbReference type="Proteomes" id="UP000199546">
    <property type="component" value="Unassembled WGS sequence"/>
</dbReference>
<proteinExistence type="inferred from homology"/>
<sequence>MPAFLRDLVARGLSGVEAVGATVPGAAWHRCRTHYAANSMAVCPTSSWP</sequence>
<comment type="function">
    <text evidence="1">Required for the transposition of the insertion element.</text>
</comment>
<evidence type="ECO:0000313" key="7">
    <source>
        <dbReference type="Proteomes" id="UP000199546"/>
    </source>
</evidence>
<protein>
    <submittedName>
        <fullName evidence="6">Transposase, Mutator family</fullName>
    </submittedName>
</protein>
<dbReference type="InterPro" id="IPR001207">
    <property type="entry name" value="Transposase_mutator"/>
</dbReference>
<evidence type="ECO:0000256" key="2">
    <source>
        <dbReference type="ARBA" id="ARBA00010961"/>
    </source>
</evidence>
<gene>
    <name evidence="6" type="ORF">SAMN05660657_03073</name>
</gene>
<dbReference type="Pfam" id="PF00872">
    <property type="entry name" value="Transposase_mut"/>
    <property type="match status" value="1"/>
</dbReference>
<dbReference type="GO" id="GO:0006313">
    <property type="term" value="P:DNA transposition"/>
    <property type="evidence" value="ECO:0007669"/>
    <property type="project" value="InterPro"/>
</dbReference>
<dbReference type="GO" id="GO:0004803">
    <property type="term" value="F:transposase activity"/>
    <property type="evidence" value="ECO:0007669"/>
    <property type="project" value="InterPro"/>
</dbReference>
<evidence type="ECO:0000256" key="3">
    <source>
        <dbReference type="ARBA" id="ARBA00022578"/>
    </source>
</evidence>
<evidence type="ECO:0000256" key="4">
    <source>
        <dbReference type="ARBA" id="ARBA00023125"/>
    </source>
</evidence>
<name>A0A1I7AVX6_9ACTN</name>
<keyword evidence="7" id="KW-1185">Reference proteome</keyword>
<evidence type="ECO:0000313" key="6">
    <source>
        <dbReference type="EMBL" id="SFT79068.1"/>
    </source>
</evidence>
<accession>A0A1I7AVX6</accession>
<comment type="similarity">
    <text evidence="2">Belongs to the transposase mutator family.</text>
</comment>
<dbReference type="AlphaFoldDB" id="A0A1I7AVX6"/>
<keyword evidence="3" id="KW-0815">Transposition</keyword>
<evidence type="ECO:0000256" key="1">
    <source>
        <dbReference type="ARBA" id="ARBA00002190"/>
    </source>
</evidence>
<evidence type="ECO:0000256" key="5">
    <source>
        <dbReference type="ARBA" id="ARBA00023172"/>
    </source>
</evidence>
<organism evidence="6 7">
    <name type="scientific">Geodermatophilus amargosae</name>
    <dbReference type="NCBI Taxonomy" id="1296565"/>
    <lineage>
        <taxon>Bacteria</taxon>
        <taxon>Bacillati</taxon>
        <taxon>Actinomycetota</taxon>
        <taxon>Actinomycetes</taxon>
        <taxon>Geodermatophilales</taxon>
        <taxon>Geodermatophilaceae</taxon>
        <taxon>Geodermatophilus</taxon>
    </lineage>
</organism>